<reference evidence="3 4" key="1">
    <citation type="submission" date="2019-09" db="EMBL/GenBank/DDBJ databases">
        <title>Taxonomy of Antarctic Massilia spp.: description of Massilia rubra sp. nov., Massilia aquatica sp. nov., Massilia mucilaginosa sp. nov., Massilia frigida sp. nov. isolated from streams, lakes and regoliths.</title>
        <authorList>
            <person name="Holochova P."/>
            <person name="Sedlacek I."/>
            <person name="Kralova S."/>
            <person name="Maslanova I."/>
            <person name="Busse H.-J."/>
            <person name="Stankova E."/>
            <person name="Vrbovska V."/>
            <person name="Kovarovic V."/>
            <person name="Bartak M."/>
            <person name="Svec P."/>
            <person name="Pantucek R."/>
        </authorList>
    </citation>
    <scope>NUCLEOTIDE SEQUENCE [LARGE SCALE GENOMIC DNA]</scope>
    <source>
        <strain evidence="3 4">CCM 8692</strain>
    </source>
</reference>
<dbReference type="Proteomes" id="UP000785613">
    <property type="component" value="Unassembled WGS sequence"/>
</dbReference>
<evidence type="ECO:0000259" key="2">
    <source>
        <dbReference type="PROSITE" id="PS50263"/>
    </source>
</evidence>
<dbReference type="PANTHER" id="PTHR43674">
    <property type="entry name" value="NITRILASE C965.09-RELATED"/>
    <property type="match status" value="1"/>
</dbReference>
<feature type="domain" description="CN hydrolase" evidence="2">
    <location>
        <begin position="1"/>
        <end position="230"/>
    </location>
</feature>
<comment type="caution">
    <text evidence="3">The sequence shown here is derived from an EMBL/GenBank/DDBJ whole genome shotgun (WGS) entry which is preliminary data.</text>
</comment>
<dbReference type="InterPro" id="IPR036526">
    <property type="entry name" value="C-N_Hydrolase_sf"/>
</dbReference>
<dbReference type="CDD" id="cd07197">
    <property type="entry name" value="nitrilase"/>
    <property type="match status" value="1"/>
</dbReference>
<dbReference type="EMBL" id="VUYU01000004">
    <property type="protein sequence ID" value="NHZ33373.1"/>
    <property type="molecule type" value="Genomic_DNA"/>
</dbReference>
<evidence type="ECO:0000313" key="4">
    <source>
        <dbReference type="Proteomes" id="UP000785613"/>
    </source>
</evidence>
<dbReference type="SUPFAM" id="SSF56317">
    <property type="entry name" value="Carbon-nitrogen hydrolase"/>
    <property type="match status" value="1"/>
</dbReference>
<dbReference type="Pfam" id="PF00795">
    <property type="entry name" value="CN_hydrolase"/>
    <property type="match status" value="1"/>
</dbReference>
<accession>A0ABX0LEW9</accession>
<evidence type="ECO:0000313" key="3">
    <source>
        <dbReference type="EMBL" id="NHZ33373.1"/>
    </source>
</evidence>
<dbReference type="Gene3D" id="3.60.110.10">
    <property type="entry name" value="Carbon-nitrogen hydrolase"/>
    <property type="match status" value="1"/>
</dbReference>
<proteinExistence type="predicted"/>
<evidence type="ECO:0000256" key="1">
    <source>
        <dbReference type="ARBA" id="ARBA00022801"/>
    </source>
</evidence>
<organism evidence="3 4">
    <name type="scientific">Massilia rubra</name>
    <dbReference type="NCBI Taxonomy" id="2607910"/>
    <lineage>
        <taxon>Bacteria</taxon>
        <taxon>Pseudomonadati</taxon>
        <taxon>Pseudomonadota</taxon>
        <taxon>Betaproteobacteria</taxon>
        <taxon>Burkholderiales</taxon>
        <taxon>Oxalobacteraceae</taxon>
        <taxon>Telluria group</taxon>
        <taxon>Massilia</taxon>
    </lineage>
</organism>
<dbReference type="PANTHER" id="PTHR43674:SF2">
    <property type="entry name" value="BETA-UREIDOPROPIONASE"/>
    <property type="match status" value="1"/>
</dbReference>
<dbReference type="GO" id="GO:0016787">
    <property type="term" value="F:hydrolase activity"/>
    <property type="evidence" value="ECO:0007669"/>
    <property type="project" value="UniProtKB-KW"/>
</dbReference>
<dbReference type="RefSeq" id="WP_167222981.1">
    <property type="nucleotide sequence ID" value="NZ_VUYU01000004.1"/>
</dbReference>
<dbReference type="InterPro" id="IPR050345">
    <property type="entry name" value="Aliph_Amidase/BUP"/>
</dbReference>
<sequence length="263" mass="27616">MKISIIAGIIASSPDSAWAHMRQAVADSPAADFLVLPARFLGEGGAPGAALRADVQQGLAQLAREKHCYIVGGSLLSEDGGHDVTWLFDRSGALVHTHCTPLDQGQARDDALFPVIETDAGRIGMLNGDDIWVLESTRILSLQGAEVVFVPARLSSRNADAKIASLWGLATLNCVAIAFASGPHADGLAHASVILPSGVLAASSQADGAPLLAEIAPGQMGKLRDADLTFANTLWFGLWSRRKQLYGPLLESRMPAAAERAHA</sequence>
<name>A0ABX0LEW9_9BURK</name>
<keyword evidence="1 3" id="KW-0378">Hydrolase</keyword>
<gene>
    <name evidence="3" type="ORF">F0185_07185</name>
</gene>
<keyword evidence="4" id="KW-1185">Reference proteome</keyword>
<dbReference type="InterPro" id="IPR003010">
    <property type="entry name" value="C-N_Hydrolase"/>
</dbReference>
<dbReference type="PROSITE" id="PS50263">
    <property type="entry name" value="CN_HYDROLASE"/>
    <property type="match status" value="1"/>
</dbReference>
<protein>
    <submittedName>
        <fullName evidence="3">Carbon-nitrogen hydrolase family protein</fullName>
    </submittedName>
</protein>